<evidence type="ECO:0000256" key="1">
    <source>
        <dbReference type="SAM" id="Phobius"/>
    </source>
</evidence>
<comment type="caution">
    <text evidence="2">The sequence shown here is derived from an EMBL/GenBank/DDBJ whole genome shotgun (WGS) entry which is preliminary data.</text>
</comment>
<proteinExistence type="predicted"/>
<gene>
    <name evidence="2" type="ORF">GIW81_01335</name>
</gene>
<keyword evidence="1" id="KW-0472">Membrane</keyword>
<keyword evidence="3" id="KW-1185">Reference proteome</keyword>
<evidence type="ECO:0000313" key="3">
    <source>
        <dbReference type="Proteomes" id="UP000440694"/>
    </source>
</evidence>
<name>A0A6I3KJN5_9HYPH</name>
<accession>A0A6I3KJN5</accession>
<reference evidence="2 3" key="1">
    <citation type="submission" date="2019-11" db="EMBL/GenBank/DDBJ databases">
        <title>Identification of a novel strain.</title>
        <authorList>
            <person name="Xu Q."/>
            <person name="Wang G."/>
        </authorList>
    </citation>
    <scope>NUCLEOTIDE SEQUENCE [LARGE SCALE GENOMIC DNA]</scope>
    <source>
        <strain evidence="3">xq</strain>
    </source>
</reference>
<evidence type="ECO:0000313" key="2">
    <source>
        <dbReference type="EMBL" id="MTD92971.1"/>
    </source>
</evidence>
<dbReference type="Proteomes" id="UP000440694">
    <property type="component" value="Unassembled WGS sequence"/>
</dbReference>
<dbReference type="EMBL" id="WMBQ01000001">
    <property type="protein sequence ID" value="MTD92971.1"/>
    <property type="molecule type" value="Genomic_DNA"/>
</dbReference>
<feature type="transmembrane region" description="Helical" evidence="1">
    <location>
        <begin position="46"/>
        <end position="70"/>
    </location>
</feature>
<dbReference type="AlphaFoldDB" id="A0A6I3KJN5"/>
<feature type="transmembrane region" description="Helical" evidence="1">
    <location>
        <begin position="6"/>
        <end position="26"/>
    </location>
</feature>
<dbReference type="RefSeq" id="WP_154737555.1">
    <property type="nucleotide sequence ID" value="NZ_WMBQ01000001.1"/>
</dbReference>
<keyword evidence="1" id="KW-1133">Transmembrane helix</keyword>
<feature type="transmembrane region" description="Helical" evidence="1">
    <location>
        <begin position="76"/>
        <end position="101"/>
    </location>
</feature>
<organism evidence="2 3">
    <name type="scientific">Hyphomicrobium album</name>
    <dbReference type="NCBI Taxonomy" id="2665159"/>
    <lineage>
        <taxon>Bacteria</taxon>
        <taxon>Pseudomonadati</taxon>
        <taxon>Pseudomonadota</taxon>
        <taxon>Alphaproteobacteria</taxon>
        <taxon>Hyphomicrobiales</taxon>
        <taxon>Hyphomicrobiaceae</taxon>
        <taxon>Hyphomicrobium</taxon>
    </lineage>
</organism>
<protein>
    <submittedName>
        <fullName evidence="2">Uncharacterized protein</fullName>
    </submittedName>
</protein>
<sequence length="114" mass="12372">MIASTFDLWVAVGVVIMMPLIIAVNFNRQAGVMGYVWREAPGLARVGLVFLALTWISAIQSLLTHYGVLLAQVDDVISLVLGIPMFALSMIILIWGAVLLVRFLNSGRTPDSAT</sequence>
<keyword evidence="1" id="KW-0812">Transmembrane</keyword>